<sequence length="199" mass="20212">MSDEPELHRVLQARAVAFDGDAHRAWMDGDPAAARAAFAQAARTYAASWDAAPPEAFGRLVGRVKAAVLSGDEVLAREQSRATLDALDAVGGPSSPAAGWAAALAALTLREDDRLPDATAAMRGGPPPFARAADAVQALAARDAPGLAAALAAIVEDFATRDGHLTGVAIADTALVLQLLGRPRGLTAPLPASAVLPTA</sequence>
<dbReference type="EMBL" id="PYYB01000006">
    <property type="protein sequence ID" value="PTL54164.1"/>
    <property type="molecule type" value="Genomic_DNA"/>
</dbReference>
<comment type="caution">
    <text evidence="1">The sequence shown here is derived from an EMBL/GenBank/DDBJ whole genome shotgun (WGS) entry which is preliminary data.</text>
</comment>
<evidence type="ECO:0000313" key="2">
    <source>
        <dbReference type="Proteomes" id="UP000240739"/>
    </source>
</evidence>
<evidence type="ECO:0000313" key="1">
    <source>
        <dbReference type="EMBL" id="PTL54164.1"/>
    </source>
</evidence>
<reference evidence="1 2" key="1">
    <citation type="submission" date="2018-03" db="EMBL/GenBank/DDBJ databases">
        <title>Aquarubrobacter algicola gen. nov., sp. nov., a novel actinobacterium isolated from shallow eutrophic lake during the end of cyanobacterial harmful algal blooms.</title>
        <authorList>
            <person name="Chun S.J."/>
        </authorList>
    </citation>
    <scope>NUCLEOTIDE SEQUENCE [LARGE SCALE GENOMIC DNA]</scope>
    <source>
        <strain evidence="1 2">Seoho-28</strain>
    </source>
</reference>
<dbReference type="Proteomes" id="UP000240739">
    <property type="component" value="Unassembled WGS sequence"/>
</dbReference>
<protein>
    <submittedName>
        <fullName evidence="1">Uncharacterized protein</fullName>
    </submittedName>
</protein>
<dbReference type="AlphaFoldDB" id="A0A2T4UBB7"/>
<dbReference type="RefSeq" id="WP_107571439.1">
    <property type="nucleotide sequence ID" value="NZ_PYYB01000006.1"/>
</dbReference>
<gene>
    <name evidence="1" type="ORF">C7Y72_22390</name>
</gene>
<name>A0A2T4UBB7_9ACTN</name>
<proteinExistence type="predicted"/>
<accession>A0A2T4UBB7</accession>
<keyword evidence="2" id="KW-1185">Reference proteome</keyword>
<organism evidence="1 2">
    <name type="scientific">Paraconexibacter algicola</name>
    <dbReference type="NCBI Taxonomy" id="2133960"/>
    <lineage>
        <taxon>Bacteria</taxon>
        <taxon>Bacillati</taxon>
        <taxon>Actinomycetota</taxon>
        <taxon>Thermoleophilia</taxon>
        <taxon>Solirubrobacterales</taxon>
        <taxon>Paraconexibacteraceae</taxon>
        <taxon>Paraconexibacter</taxon>
    </lineage>
</organism>
<dbReference type="OrthoDB" id="9964185at2"/>